<dbReference type="PANTHER" id="PTHR46124">
    <property type="entry name" value="D-AMINOACYL-TRNA DEACYLASE"/>
    <property type="match status" value="1"/>
</dbReference>
<evidence type="ECO:0000256" key="4">
    <source>
        <dbReference type="PIRSR" id="PIRSR005902-1"/>
    </source>
</evidence>
<dbReference type="STRING" id="1399147.P618_200074"/>
<feature type="binding site" evidence="4">
    <location>
        <position position="14"/>
    </location>
    <ligand>
        <name>a divalent metal cation</name>
        <dbReference type="ChEBI" id="CHEBI:60240"/>
        <label>1</label>
    </ligand>
</feature>
<organism evidence="5 6">
    <name type="scientific">Holospora obtusa F1</name>
    <dbReference type="NCBI Taxonomy" id="1399147"/>
    <lineage>
        <taxon>Bacteria</taxon>
        <taxon>Pseudomonadati</taxon>
        <taxon>Pseudomonadota</taxon>
        <taxon>Alphaproteobacteria</taxon>
        <taxon>Holosporales</taxon>
        <taxon>Holosporaceae</taxon>
        <taxon>Holospora</taxon>
    </lineage>
</organism>
<reference evidence="5 6" key="1">
    <citation type="journal article" date="2014" name="FEMS Microbiol. Lett.">
        <title>Draft genome sequences of three Holospora species (Holospora obtusa, Holospora undulata, and Holospora elegans), endonuclear symbiotic bacteria of the ciliate Paramecium caudatum.</title>
        <authorList>
            <person name="Dohra H."/>
            <person name="Tanaka K."/>
            <person name="Suzuki T."/>
            <person name="Fujishima M."/>
            <person name="Suzuki H."/>
        </authorList>
    </citation>
    <scope>NUCLEOTIDE SEQUENCE [LARGE SCALE GENOMIC DNA]</scope>
    <source>
        <strain evidence="5 6">F1</strain>
    </source>
</reference>
<comment type="caution">
    <text evidence="5">The sequence shown here is derived from an EMBL/GenBank/DDBJ whole genome shotgun (WGS) entry which is preliminary data.</text>
</comment>
<accession>W6TFE2</accession>
<dbReference type="Gene3D" id="3.20.20.140">
    <property type="entry name" value="Metal-dependent hydrolases"/>
    <property type="match status" value="1"/>
</dbReference>
<evidence type="ECO:0000256" key="2">
    <source>
        <dbReference type="ARBA" id="ARBA00022723"/>
    </source>
</evidence>
<name>W6TFE2_HOLOB</name>
<comment type="similarity">
    <text evidence="1">Belongs to the metallo-dependent hydrolases superfamily. TatD-type hydrolase family.</text>
</comment>
<dbReference type="PIRSF" id="PIRSF005902">
    <property type="entry name" value="DNase_TatD"/>
    <property type="match status" value="1"/>
</dbReference>
<feature type="binding site" evidence="4">
    <location>
        <position position="134"/>
    </location>
    <ligand>
        <name>a divalent metal cation</name>
        <dbReference type="ChEBI" id="CHEBI:60240"/>
        <label>2</label>
    </ligand>
</feature>
<evidence type="ECO:0000313" key="6">
    <source>
        <dbReference type="Proteomes" id="UP000019112"/>
    </source>
</evidence>
<dbReference type="EMBL" id="AWTR02000007">
    <property type="protein sequence ID" value="ETZ07731.1"/>
    <property type="molecule type" value="Genomic_DNA"/>
</dbReference>
<dbReference type="GO" id="GO:0004536">
    <property type="term" value="F:DNA nuclease activity"/>
    <property type="evidence" value="ECO:0007669"/>
    <property type="project" value="InterPro"/>
</dbReference>
<dbReference type="RefSeq" id="WP_021826743.1">
    <property type="nucleotide sequence ID" value="NZ_AWTR02000007.1"/>
</dbReference>
<feature type="binding site" evidence="4">
    <location>
        <position position="159"/>
    </location>
    <ligand>
        <name>a divalent metal cation</name>
        <dbReference type="ChEBI" id="CHEBI:60240"/>
        <label>2</label>
    </ligand>
</feature>
<dbReference type="GO" id="GO:0016788">
    <property type="term" value="F:hydrolase activity, acting on ester bonds"/>
    <property type="evidence" value="ECO:0007669"/>
    <property type="project" value="InterPro"/>
</dbReference>
<keyword evidence="3" id="KW-0378">Hydrolase</keyword>
<dbReference type="Proteomes" id="UP000019112">
    <property type="component" value="Unassembled WGS sequence"/>
</dbReference>
<dbReference type="GO" id="GO:0046872">
    <property type="term" value="F:metal ion binding"/>
    <property type="evidence" value="ECO:0007669"/>
    <property type="project" value="UniProtKB-KW"/>
</dbReference>
<dbReference type="FunFam" id="3.20.20.140:FF:000005">
    <property type="entry name" value="TatD family hydrolase"/>
    <property type="match status" value="1"/>
</dbReference>
<dbReference type="OrthoDB" id="9810005at2"/>
<sequence length="264" mass="30233">MTVDSSFSYMIDSHCHLDRYSCAKEVIQRAQEAGVSRLLSISVHRENARCVMEIANAFSCVYASVGVHPCDINQDPLSDLESWLVENSAHPKILGLGETGIDIQSESPKIDLQLQGFEAHVNAALRTSLPLIVHVRNGFDVFFDFWKHWNKEVPKGVLHCFTGTWDQARTALDMGWYISFSGIITFKNNGELEKIVKSIPFNQFLVETDAPWLTPEPYRGRRNEPAYLTHTVKKISELRQCTKSQICQWSTKNFYELFRKIKNF</sequence>
<dbReference type="eggNOG" id="COG0084">
    <property type="taxonomic scope" value="Bacteria"/>
</dbReference>
<evidence type="ECO:0000256" key="1">
    <source>
        <dbReference type="ARBA" id="ARBA00009275"/>
    </source>
</evidence>
<dbReference type="SUPFAM" id="SSF51556">
    <property type="entry name" value="Metallo-dependent hydrolases"/>
    <property type="match status" value="1"/>
</dbReference>
<dbReference type="PANTHER" id="PTHR46124:SF2">
    <property type="entry name" value="D-AMINOACYL-TRNA DEACYLASE"/>
    <property type="match status" value="1"/>
</dbReference>
<dbReference type="AlphaFoldDB" id="W6TFE2"/>
<protein>
    <submittedName>
        <fullName evidence="5">Deoxyribonuclease YabD</fullName>
    </submittedName>
</protein>
<dbReference type="InterPro" id="IPR032466">
    <property type="entry name" value="Metal_Hydrolase"/>
</dbReference>
<evidence type="ECO:0000256" key="3">
    <source>
        <dbReference type="ARBA" id="ARBA00022801"/>
    </source>
</evidence>
<proteinExistence type="inferred from homology"/>
<dbReference type="InterPro" id="IPR018228">
    <property type="entry name" value="DNase_TatD-rel_CS"/>
</dbReference>
<feature type="binding site" evidence="4">
    <location>
        <position position="16"/>
    </location>
    <ligand>
        <name>a divalent metal cation</name>
        <dbReference type="ChEBI" id="CHEBI:60240"/>
        <label>1</label>
    </ligand>
</feature>
<keyword evidence="2 4" id="KW-0479">Metal-binding</keyword>
<feature type="binding site" evidence="4">
    <location>
        <position position="209"/>
    </location>
    <ligand>
        <name>a divalent metal cation</name>
        <dbReference type="ChEBI" id="CHEBI:60240"/>
        <label>1</label>
    </ligand>
</feature>
<dbReference type="PROSITE" id="PS01137">
    <property type="entry name" value="TATD_1"/>
    <property type="match status" value="1"/>
</dbReference>
<dbReference type="Pfam" id="PF01026">
    <property type="entry name" value="TatD_DNase"/>
    <property type="match status" value="1"/>
</dbReference>
<dbReference type="InterPro" id="IPR001130">
    <property type="entry name" value="TatD-like"/>
</dbReference>
<evidence type="ECO:0000313" key="5">
    <source>
        <dbReference type="EMBL" id="ETZ07731.1"/>
    </source>
</evidence>
<dbReference type="CDD" id="cd01310">
    <property type="entry name" value="TatD_DNAse"/>
    <property type="match status" value="1"/>
</dbReference>
<feature type="binding site" evidence="4">
    <location>
        <position position="98"/>
    </location>
    <ligand>
        <name>a divalent metal cation</name>
        <dbReference type="ChEBI" id="CHEBI:60240"/>
        <label>1</label>
    </ligand>
</feature>
<keyword evidence="6" id="KW-1185">Reference proteome</keyword>
<dbReference type="InterPro" id="IPR015991">
    <property type="entry name" value="TatD/YcfH-like"/>
</dbReference>
<dbReference type="NCBIfam" id="TIGR00010">
    <property type="entry name" value="YchF/TatD family DNA exonuclease"/>
    <property type="match status" value="1"/>
</dbReference>
<gene>
    <name evidence="5" type="ORF">P618_200074</name>
</gene>